<feature type="compositionally biased region" description="Pro residues" evidence="4">
    <location>
        <begin position="427"/>
        <end position="438"/>
    </location>
</feature>
<keyword evidence="6" id="KW-1185">Reference proteome</keyword>
<dbReference type="InterPro" id="IPR043129">
    <property type="entry name" value="ATPase_NBD"/>
</dbReference>
<dbReference type="OrthoDB" id="4570957at2"/>
<proteinExistence type="predicted"/>
<name>A0A5A7SB41_9NOCA</name>
<dbReference type="EMBL" id="VLNY01000005">
    <property type="protein sequence ID" value="KAA0022744.1"/>
    <property type="molecule type" value="Genomic_DNA"/>
</dbReference>
<feature type="compositionally biased region" description="Low complexity" evidence="4">
    <location>
        <begin position="400"/>
        <end position="426"/>
    </location>
</feature>
<reference evidence="5 6" key="1">
    <citation type="submission" date="2019-07" db="EMBL/GenBank/DDBJ databases">
        <title>Rhodococcus cavernicolus sp. nov., isolated from a cave.</title>
        <authorList>
            <person name="Lee S.D."/>
        </authorList>
    </citation>
    <scope>NUCLEOTIDE SEQUENCE [LARGE SCALE GENOMIC DNA]</scope>
    <source>
        <strain evidence="5 6">C1-24</strain>
    </source>
</reference>
<feature type="compositionally biased region" description="Low complexity" evidence="4">
    <location>
        <begin position="470"/>
        <end position="508"/>
    </location>
</feature>
<keyword evidence="1" id="KW-0547">Nucleotide-binding</keyword>
<feature type="compositionally biased region" description="Polar residues" evidence="4">
    <location>
        <begin position="345"/>
        <end position="365"/>
    </location>
</feature>
<evidence type="ECO:0000256" key="1">
    <source>
        <dbReference type="ARBA" id="ARBA00022741"/>
    </source>
</evidence>
<keyword evidence="3" id="KW-0143">Chaperone</keyword>
<dbReference type="RefSeq" id="WP_149430798.1">
    <property type="nucleotide sequence ID" value="NZ_VLNY01000005.1"/>
</dbReference>
<dbReference type="PANTHER" id="PTHR42749:SF1">
    <property type="entry name" value="CELL SHAPE-DETERMINING PROTEIN MREB"/>
    <property type="match status" value="1"/>
</dbReference>
<comment type="caution">
    <text evidence="5">The sequence shown here is derived from an EMBL/GenBank/DDBJ whole genome shotgun (WGS) entry which is preliminary data.</text>
</comment>
<dbReference type="GO" id="GO:0005524">
    <property type="term" value="F:ATP binding"/>
    <property type="evidence" value="ECO:0007669"/>
    <property type="project" value="UniProtKB-KW"/>
</dbReference>
<dbReference type="AlphaFoldDB" id="A0A5A7SB41"/>
<gene>
    <name evidence="5" type="ORF">FOY51_13795</name>
</gene>
<dbReference type="Gene3D" id="3.30.420.40">
    <property type="match status" value="2"/>
</dbReference>
<evidence type="ECO:0000256" key="2">
    <source>
        <dbReference type="ARBA" id="ARBA00022840"/>
    </source>
</evidence>
<dbReference type="GO" id="GO:0140662">
    <property type="term" value="F:ATP-dependent protein folding chaperone"/>
    <property type="evidence" value="ECO:0007669"/>
    <property type="project" value="InterPro"/>
</dbReference>
<evidence type="ECO:0000256" key="4">
    <source>
        <dbReference type="SAM" id="MobiDB-lite"/>
    </source>
</evidence>
<protein>
    <submittedName>
        <fullName evidence="5">Hsp70 family protein</fullName>
    </submittedName>
</protein>
<dbReference type="Gene3D" id="3.90.640.10">
    <property type="entry name" value="Actin, Chain A, domain 4"/>
    <property type="match status" value="1"/>
</dbReference>
<evidence type="ECO:0000313" key="6">
    <source>
        <dbReference type="Proteomes" id="UP000322244"/>
    </source>
</evidence>
<keyword evidence="2" id="KW-0067">ATP-binding</keyword>
<sequence length="524" mass="54634">MRTALGVSAGSEVVCSALLTTAQNGAQSTEYRVITTDDQANTDLGDLVASSIELMTTQVSREAVHPKGIAVAYRTKEQTQSIRSAVGSQRRDLQLVPESAAALAYLRNTGEVAQYGTIALVDLGARGLTVTTIDQVDGTVLDSERTTDVSGNAMDELVYEHLLAEHYAGERGVRTNRGQLTGRARAAKEHLSTNDAVTIDHVAGRPLQLTREDFEALIAGVVDEAVIFTTGIFDRTPERRPETVAVIGGGANIPFVKNRLQGALDIPVLGPREPEAVIAKGAALLADSAGPLSYPVVSLAAEAPVGTFTKVAGALIGAFVVVGLIVGYGVQALTPSDNDRVDPAGTSNQQATNSLVTNAPTTTQAPVAPHPQTASGFPTYEYPAAEPTQTGLPSELGPWPTVTNPAPVGTTTTAPGTTTTTRTPAPTLRPDPNLPPVQWPELEKWLPFTTTPPPTTTPDTTEQLSPSQPPSSSTDQNSSSSAPSTDTRTETSDPSAQSQPRSQSPEAAVPTNGQLPNTGSSGNN</sequence>
<evidence type="ECO:0000313" key="5">
    <source>
        <dbReference type="EMBL" id="KAA0022744.1"/>
    </source>
</evidence>
<dbReference type="Pfam" id="PF00012">
    <property type="entry name" value="HSP70"/>
    <property type="match status" value="1"/>
</dbReference>
<accession>A0A5A7SB41</accession>
<feature type="region of interest" description="Disordered" evidence="4">
    <location>
        <begin position="339"/>
        <end position="524"/>
    </location>
</feature>
<dbReference type="InterPro" id="IPR013126">
    <property type="entry name" value="Hsp_70_fam"/>
</dbReference>
<organism evidence="5 6">
    <name type="scientific">Antrihabitans cavernicola</name>
    <dbReference type="NCBI Taxonomy" id="2495913"/>
    <lineage>
        <taxon>Bacteria</taxon>
        <taxon>Bacillati</taxon>
        <taxon>Actinomycetota</taxon>
        <taxon>Actinomycetes</taxon>
        <taxon>Mycobacteriales</taxon>
        <taxon>Nocardiaceae</taxon>
        <taxon>Antrihabitans</taxon>
    </lineage>
</organism>
<feature type="compositionally biased region" description="Polar residues" evidence="4">
    <location>
        <begin position="511"/>
        <end position="524"/>
    </location>
</feature>
<dbReference type="Proteomes" id="UP000322244">
    <property type="component" value="Unassembled WGS sequence"/>
</dbReference>
<dbReference type="PANTHER" id="PTHR42749">
    <property type="entry name" value="CELL SHAPE-DETERMINING PROTEIN MREB"/>
    <property type="match status" value="1"/>
</dbReference>
<evidence type="ECO:0000256" key="3">
    <source>
        <dbReference type="ARBA" id="ARBA00023186"/>
    </source>
</evidence>
<dbReference type="SUPFAM" id="SSF53067">
    <property type="entry name" value="Actin-like ATPase domain"/>
    <property type="match status" value="1"/>
</dbReference>